<dbReference type="PANTHER" id="PTHR34067:SF20">
    <property type="entry name" value="OS08G0206700 PROTEIN"/>
    <property type="match status" value="1"/>
</dbReference>
<evidence type="ECO:0000256" key="2">
    <source>
        <dbReference type="ARBA" id="ARBA00023015"/>
    </source>
</evidence>
<keyword evidence="4" id="KW-0804">Transcription</keyword>
<organism evidence="8">
    <name type="scientific">Rhizophora mucronata</name>
    <name type="common">Asiatic mangrove</name>
    <dbReference type="NCBI Taxonomy" id="61149"/>
    <lineage>
        <taxon>Eukaryota</taxon>
        <taxon>Viridiplantae</taxon>
        <taxon>Streptophyta</taxon>
        <taxon>Embryophyta</taxon>
        <taxon>Tracheophyta</taxon>
        <taxon>Spermatophyta</taxon>
        <taxon>Magnoliopsida</taxon>
        <taxon>eudicotyledons</taxon>
        <taxon>Gunneridae</taxon>
        <taxon>Pentapetalae</taxon>
        <taxon>rosids</taxon>
        <taxon>fabids</taxon>
        <taxon>Malpighiales</taxon>
        <taxon>Rhizophoraceae</taxon>
        <taxon>Rhizophora</taxon>
    </lineage>
</organism>
<feature type="domain" description="MBD" evidence="7">
    <location>
        <begin position="78"/>
        <end position="152"/>
    </location>
</feature>
<feature type="region of interest" description="Disordered" evidence="6">
    <location>
        <begin position="663"/>
        <end position="682"/>
    </location>
</feature>
<reference evidence="8" key="1">
    <citation type="submission" date="2018-02" db="EMBL/GenBank/DDBJ databases">
        <title>Rhizophora mucronata_Transcriptome.</title>
        <authorList>
            <person name="Meera S.P."/>
            <person name="Sreeshan A."/>
            <person name="Augustine A."/>
        </authorList>
    </citation>
    <scope>NUCLEOTIDE SEQUENCE</scope>
    <source>
        <tissue evidence="8">Leaf</tissue>
    </source>
</reference>
<feature type="compositionally biased region" description="Polar residues" evidence="6">
    <location>
        <begin position="249"/>
        <end position="260"/>
    </location>
</feature>
<sequence>MAAKGSPEELPAGWSLQFNVLKTGRKIKHYVNSSTGQKFFSKDDFLHYIKAHSPQINQPQTMNSLIKRHSKNYQMLPVKKTTAHPKWLPRGWIVELKIRNGSSTSGRRYKCYVDKSTGYRFYSKPEVFRYLKTVKHKSHTTKQGKSFRSVQDPKKVMVQKCTVEDLPPGWTKELKITINANRTRKDPFYTDTVSGYVFRSRRAVQHYLDTGEISKHAFIPKKRHISDNLIDPSVAPKRKKPEHPAIVRQHSTGKGISNLGSAKLSEPGTSRKGCSVTKMSEPMLSVDPKAVILPEKHSEGNVMSYGAKSKEISTCSRLTMPKAEVPMRNLGQKVDIDDKRLIPNNGSLHVQAQNAVKMAGNVIIRSCRRNGDNNSSLSNNNRGLTFPRRSSRRLAGLDPELVVVIADLQSSDAGKTTNVDKNSSDVCNANLETSGKRRGRMAITKPVLFQMHPKNNVISACAKTNQSTLPQSEVSKRNKDEKADHGNELILNINPRDQKYLESGMKRHHRRHDNGLSVSNNKKGLNLPHRFSRRLAGLEPELVQATTNLQYSDAGELTDAEKVSSDVGHAAFSRAECSREGEDKIATSEPMLFVHLPGGIPLCSDAAPVERPVMSQSMLPEAQLSNRNQYKVIYDDKKLAFNNGADIVQEQISFDSGMKRSCTINDQHKSSNPNKKKGHSLPCFSSKRLALKPKSVPAALSHLHTVQNATHCHERIPVTGLSSDFVDDAFQQPRVKPRTELLEISSSDANNLLFRQPSNKSNYSLHDQISFKELQKLETDKAKDDKLEPGHTPPFEEFWSDPCLAFAFKTLTGAIPIEKALADAIPGENAVESVGVSTPAAHSMGENNLLVDSIEKTSNEKIVYENNLLAKSIEKCGDTKILKKPRRPINRKELNLSRRCSKQLFGGEAEPADKTIFVVHALAVANIKAGKTTVKSSLTHCSFLEQDRASQLHQSGAVANAGKTTLHIEPWKEDKEHPHHHTVSEKPCHWLDMEKMNVDEPGSQPFTFGDYWWSESCLEFAFKTLTGTIPIDDNLSTPGYFQQQVGTSQTKREGDLQQQANTFNAQRDVSLALPDIGLPNFFQNDISPHFDTPEKQLLSHSTLASSNPSLLSPGNVSLPSCSYIGSQQPHLYSNKVFMKS</sequence>
<dbReference type="PANTHER" id="PTHR34067">
    <property type="entry name" value="OS04G0193200 PROTEIN"/>
    <property type="match status" value="1"/>
</dbReference>
<dbReference type="Gene3D" id="3.30.890.10">
    <property type="entry name" value="Methyl-cpg-binding Protein 2, Chain A"/>
    <property type="match status" value="3"/>
</dbReference>
<keyword evidence="5" id="KW-0539">Nucleus</keyword>
<evidence type="ECO:0000256" key="3">
    <source>
        <dbReference type="ARBA" id="ARBA00023125"/>
    </source>
</evidence>
<name>A0A2P2LDG6_RHIMU</name>
<dbReference type="InterPro" id="IPR038945">
    <property type="entry name" value="MBD13-like"/>
</dbReference>
<evidence type="ECO:0000313" key="8">
    <source>
        <dbReference type="EMBL" id="MBX16021.1"/>
    </source>
</evidence>
<feature type="compositionally biased region" description="Polar residues" evidence="6">
    <location>
        <begin position="663"/>
        <end position="673"/>
    </location>
</feature>
<evidence type="ECO:0000259" key="7">
    <source>
        <dbReference type="PROSITE" id="PS50982"/>
    </source>
</evidence>
<keyword evidence="3" id="KW-0238">DNA-binding</keyword>
<feature type="region of interest" description="Disordered" evidence="6">
    <location>
        <begin position="231"/>
        <end position="276"/>
    </location>
</feature>
<keyword evidence="2" id="KW-0805">Transcription regulation</keyword>
<dbReference type="InterPro" id="IPR016177">
    <property type="entry name" value="DNA-bd_dom_sf"/>
</dbReference>
<proteinExistence type="predicted"/>
<dbReference type="SUPFAM" id="SSF54171">
    <property type="entry name" value="DNA-binding domain"/>
    <property type="match status" value="2"/>
</dbReference>
<dbReference type="GO" id="GO:0003677">
    <property type="term" value="F:DNA binding"/>
    <property type="evidence" value="ECO:0007669"/>
    <property type="project" value="UniProtKB-KW"/>
</dbReference>
<evidence type="ECO:0000256" key="4">
    <source>
        <dbReference type="ARBA" id="ARBA00023163"/>
    </source>
</evidence>
<evidence type="ECO:0000256" key="1">
    <source>
        <dbReference type="ARBA" id="ARBA00004123"/>
    </source>
</evidence>
<feature type="domain" description="MBD" evidence="7">
    <location>
        <begin position="156"/>
        <end position="223"/>
    </location>
</feature>
<dbReference type="PROSITE" id="PS50982">
    <property type="entry name" value="MBD"/>
    <property type="match status" value="2"/>
</dbReference>
<comment type="subcellular location">
    <subcellularLocation>
        <location evidence="1">Nucleus</location>
    </subcellularLocation>
</comment>
<dbReference type="EMBL" id="GGEC01035537">
    <property type="protein sequence ID" value="MBX16021.1"/>
    <property type="molecule type" value="Transcribed_RNA"/>
</dbReference>
<protein>
    <recommendedName>
        <fullName evidence="7">MBD domain-containing protein</fullName>
    </recommendedName>
</protein>
<dbReference type="GO" id="GO:0005634">
    <property type="term" value="C:nucleus"/>
    <property type="evidence" value="ECO:0007669"/>
    <property type="project" value="UniProtKB-SubCell"/>
</dbReference>
<evidence type="ECO:0000256" key="5">
    <source>
        <dbReference type="ARBA" id="ARBA00023242"/>
    </source>
</evidence>
<accession>A0A2P2LDG6</accession>
<dbReference type="AlphaFoldDB" id="A0A2P2LDG6"/>
<evidence type="ECO:0000256" key="6">
    <source>
        <dbReference type="SAM" id="MobiDB-lite"/>
    </source>
</evidence>
<dbReference type="InterPro" id="IPR001739">
    <property type="entry name" value="Methyl_CpG_DNA-bd"/>
</dbReference>